<dbReference type="InterPro" id="IPR000961">
    <property type="entry name" value="AGC-kinase_C"/>
</dbReference>
<gene>
    <name evidence="8" type="ORF">Zmor_024516</name>
</gene>
<accession>A0AA38I2M1</accession>
<evidence type="ECO:0000256" key="1">
    <source>
        <dbReference type="ARBA" id="ARBA00022527"/>
    </source>
</evidence>
<evidence type="ECO:0000259" key="7">
    <source>
        <dbReference type="PROSITE" id="PS51285"/>
    </source>
</evidence>
<dbReference type="InterPro" id="IPR008271">
    <property type="entry name" value="Ser/Thr_kinase_AS"/>
</dbReference>
<dbReference type="InterPro" id="IPR000719">
    <property type="entry name" value="Prot_kinase_dom"/>
</dbReference>
<dbReference type="Gene3D" id="1.10.510.10">
    <property type="entry name" value="Transferase(Phosphotransferase) domain 1"/>
    <property type="match status" value="1"/>
</dbReference>
<dbReference type="Gene3D" id="3.30.200.20">
    <property type="entry name" value="Phosphorylase Kinase, domain 1"/>
    <property type="match status" value="1"/>
</dbReference>
<dbReference type="PROSITE" id="PS50011">
    <property type="entry name" value="PROTEIN_KINASE_DOM"/>
    <property type="match status" value="1"/>
</dbReference>
<keyword evidence="2" id="KW-0808">Transferase</keyword>
<dbReference type="SMART" id="SM00220">
    <property type="entry name" value="S_TKc"/>
    <property type="match status" value="1"/>
</dbReference>
<feature type="domain" description="AGC-kinase C-terminal" evidence="7">
    <location>
        <begin position="303"/>
        <end position="355"/>
    </location>
</feature>
<keyword evidence="1" id="KW-0723">Serine/threonine-protein kinase</keyword>
<dbReference type="AlphaFoldDB" id="A0AA38I2M1"/>
<proteinExistence type="predicted"/>
<dbReference type="PROSITE" id="PS51285">
    <property type="entry name" value="AGC_KINASE_CTER"/>
    <property type="match status" value="1"/>
</dbReference>
<comment type="caution">
    <text evidence="8">The sequence shown here is derived from an EMBL/GenBank/DDBJ whole genome shotgun (WGS) entry which is preliminary data.</text>
</comment>
<dbReference type="InterPro" id="IPR035014">
    <property type="entry name" value="STKc_cGK"/>
</dbReference>
<dbReference type="InterPro" id="IPR011009">
    <property type="entry name" value="Kinase-like_dom_sf"/>
</dbReference>
<dbReference type="PANTHER" id="PTHR24353">
    <property type="entry name" value="CYCLIC NUCLEOTIDE-DEPENDENT PROTEIN KINASE"/>
    <property type="match status" value="1"/>
</dbReference>
<dbReference type="GO" id="GO:0004692">
    <property type="term" value="F:cGMP-dependent protein kinase activity"/>
    <property type="evidence" value="ECO:0007669"/>
    <property type="project" value="InterPro"/>
</dbReference>
<dbReference type="GO" id="GO:0005524">
    <property type="term" value="F:ATP binding"/>
    <property type="evidence" value="ECO:0007669"/>
    <property type="project" value="UniProtKB-KW"/>
</dbReference>
<dbReference type="PANTHER" id="PTHR24353:SF147">
    <property type="entry name" value="CGMP-DEPENDENT SERINE_THREONIN PROTEIN KINASE-RELATED"/>
    <property type="match status" value="1"/>
</dbReference>
<sequence length="355" mass="40793">MFLTKVYDLFLVLTRKILVFISIIKHIKLEQRDTNENKPLQLGGLEVLRVKTLGAGGFGRVDLVQILGDSSRSFALKTMKKSHIVATKQQKHVRDERRILQELNSDFIVKFYRTFRDKEHVYMLMECCLGGDLWTILDKQRYFDNDTTKFYTACVAQALDYIHSKNIVHRDIKPENLILDHQGYLKLVDFGLAKKLGCDGRTTTFCGTVDYMAPEIILKEGHDLRIDFWSLGVLVFECLSGDLPFTGKNKYETYTNILKGIDTVVFPEKLTENATSLIKSLCKEDPSKRLGGLNDVKQHEYFSEFDWEALVARTLAPPVLPQVKNATDSSNFVSSDDDESQTEDWYDITDWDVDF</sequence>
<dbReference type="Pfam" id="PF00069">
    <property type="entry name" value="Pkinase"/>
    <property type="match status" value="1"/>
</dbReference>
<dbReference type="SUPFAM" id="SSF56112">
    <property type="entry name" value="Protein kinase-like (PK-like)"/>
    <property type="match status" value="1"/>
</dbReference>
<dbReference type="EMBL" id="JALNTZ010000007">
    <property type="protein sequence ID" value="KAJ3646961.1"/>
    <property type="molecule type" value="Genomic_DNA"/>
</dbReference>
<evidence type="ECO:0000256" key="2">
    <source>
        <dbReference type="ARBA" id="ARBA00022679"/>
    </source>
</evidence>
<dbReference type="Proteomes" id="UP001168821">
    <property type="component" value="Unassembled WGS sequence"/>
</dbReference>
<evidence type="ECO:0000313" key="8">
    <source>
        <dbReference type="EMBL" id="KAJ3646961.1"/>
    </source>
</evidence>
<protein>
    <recommendedName>
        <fullName evidence="10">cGMP-dependent protein kinase</fullName>
    </recommendedName>
</protein>
<feature type="domain" description="Protein kinase" evidence="6">
    <location>
        <begin position="47"/>
        <end position="302"/>
    </location>
</feature>
<evidence type="ECO:0000259" key="6">
    <source>
        <dbReference type="PROSITE" id="PS50011"/>
    </source>
</evidence>
<keyword evidence="4" id="KW-0418">Kinase</keyword>
<dbReference type="FunFam" id="1.10.510.10:FF:000210">
    <property type="entry name" value="Non-specific serine/threonine protein kinase"/>
    <property type="match status" value="1"/>
</dbReference>
<dbReference type="PROSITE" id="PS00108">
    <property type="entry name" value="PROTEIN_KINASE_ST"/>
    <property type="match status" value="1"/>
</dbReference>
<organism evidence="8 9">
    <name type="scientific">Zophobas morio</name>
    <dbReference type="NCBI Taxonomy" id="2755281"/>
    <lineage>
        <taxon>Eukaryota</taxon>
        <taxon>Metazoa</taxon>
        <taxon>Ecdysozoa</taxon>
        <taxon>Arthropoda</taxon>
        <taxon>Hexapoda</taxon>
        <taxon>Insecta</taxon>
        <taxon>Pterygota</taxon>
        <taxon>Neoptera</taxon>
        <taxon>Endopterygota</taxon>
        <taxon>Coleoptera</taxon>
        <taxon>Polyphaga</taxon>
        <taxon>Cucujiformia</taxon>
        <taxon>Tenebrionidae</taxon>
        <taxon>Zophobas</taxon>
    </lineage>
</organism>
<keyword evidence="9" id="KW-1185">Reference proteome</keyword>
<reference evidence="8" key="1">
    <citation type="journal article" date="2023" name="G3 (Bethesda)">
        <title>Whole genome assemblies of Zophobas morio and Tenebrio molitor.</title>
        <authorList>
            <person name="Kaur S."/>
            <person name="Stinson S.A."/>
            <person name="diCenzo G.C."/>
        </authorList>
    </citation>
    <scope>NUCLEOTIDE SEQUENCE</scope>
    <source>
        <strain evidence="8">QUZm001</strain>
    </source>
</reference>
<evidence type="ECO:0000256" key="3">
    <source>
        <dbReference type="ARBA" id="ARBA00022741"/>
    </source>
</evidence>
<keyword evidence="3" id="KW-0547">Nucleotide-binding</keyword>
<name>A0AA38I2M1_9CUCU</name>
<keyword evidence="5" id="KW-0067">ATP-binding</keyword>
<evidence type="ECO:0000256" key="4">
    <source>
        <dbReference type="ARBA" id="ARBA00022777"/>
    </source>
</evidence>
<evidence type="ECO:0000313" key="9">
    <source>
        <dbReference type="Proteomes" id="UP001168821"/>
    </source>
</evidence>
<dbReference type="CDD" id="cd05572">
    <property type="entry name" value="STKc_cGK"/>
    <property type="match status" value="1"/>
</dbReference>
<evidence type="ECO:0008006" key="10">
    <source>
        <dbReference type="Google" id="ProtNLM"/>
    </source>
</evidence>
<evidence type="ECO:0000256" key="5">
    <source>
        <dbReference type="ARBA" id="ARBA00022840"/>
    </source>
</evidence>